<dbReference type="Proteomes" id="UP000033684">
    <property type="component" value="Unassembled WGS sequence"/>
</dbReference>
<feature type="transmembrane region" description="Helical" evidence="1">
    <location>
        <begin position="29"/>
        <end position="48"/>
    </location>
</feature>
<keyword evidence="1" id="KW-1133">Transmembrane helix</keyword>
<reference evidence="2 3" key="2">
    <citation type="journal article" date="2016" name="Microb. Ecol.">
        <title>Genome Characteristics of a Novel Type I Methanotroph (Sn10-6) Isolated from a Flooded Indian Rice Field.</title>
        <authorList>
            <person name="Rahalkar M.C."/>
            <person name="Pandit P.S."/>
            <person name="Dhakephalkar P.K."/>
            <person name="Pore S."/>
            <person name="Arora P."/>
            <person name="Kapse N."/>
        </authorList>
    </citation>
    <scope>NUCLEOTIDE SEQUENCE [LARGE SCALE GENOMIC DNA]</scope>
    <source>
        <strain evidence="2 3">Sn10-6</strain>
    </source>
</reference>
<dbReference type="EMBL" id="LAJX01000055">
    <property type="protein sequence ID" value="KJV07199.1"/>
    <property type="molecule type" value="Genomic_DNA"/>
</dbReference>
<dbReference type="AlphaFoldDB" id="A0A0F3INQ1"/>
<keyword evidence="3" id="KW-1185">Reference proteome</keyword>
<gene>
    <name evidence="2" type="ORF">VZ94_06460</name>
</gene>
<evidence type="ECO:0000256" key="1">
    <source>
        <dbReference type="SAM" id="Phobius"/>
    </source>
</evidence>
<name>A0A0F3INQ1_9GAMM</name>
<protein>
    <submittedName>
        <fullName evidence="2">Sodium:glutamate symporter</fullName>
    </submittedName>
</protein>
<dbReference type="PATRIC" id="fig|1632867.3.peg.4715"/>
<accession>A0A0F3INQ1</accession>
<evidence type="ECO:0000313" key="2">
    <source>
        <dbReference type="EMBL" id="KJV07199.1"/>
    </source>
</evidence>
<organism evidence="2 3">
    <name type="scientific">Methylocucumis oryzae</name>
    <dbReference type="NCBI Taxonomy" id="1632867"/>
    <lineage>
        <taxon>Bacteria</taxon>
        <taxon>Pseudomonadati</taxon>
        <taxon>Pseudomonadota</taxon>
        <taxon>Gammaproteobacteria</taxon>
        <taxon>Methylococcales</taxon>
        <taxon>Methylococcaceae</taxon>
        <taxon>Methylocucumis</taxon>
    </lineage>
</organism>
<sequence length="94" mass="10426">MLLATLGGFIVIVWFYLTAKEKGESPIQWVIIGVIGYWLTWWLIKLTLVNAVAGLFAKSFAGAFLIRQVPALCAITAAYLIRKKLLADLAKKSQ</sequence>
<keyword evidence="1" id="KW-0472">Membrane</keyword>
<reference evidence="3" key="1">
    <citation type="submission" date="2015-03" db="EMBL/GenBank/DDBJ databases">
        <title>Draft genome sequence of a novel methanotroph (Sn10-6) isolated from flooded ricefield rhizosphere in India.</title>
        <authorList>
            <person name="Pandit P.S."/>
            <person name="Pore S.D."/>
            <person name="Arora P."/>
            <person name="Kapse N.G."/>
            <person name="Dhakephalkar P.K."/>
            <person name="Rahalkar M.C."/>
        </authorList>
    </citation>
    <scope>NUCLEOTIDE SEQUENCE [LARGE SCALE GENOMIC DNA]</scope>
    <source>
        <strain evidence="3">Sn10-6</strain>
    </source>
</reference>
<comment type="caution">
    <text evidence="2">The sequence shown here is derived from an EMBL/GenBank/DDBJ whole genome shotgun (WGS) entry which is preliminary data.</text>
</comment>
<dbReference type="OrthoDB" id="5571172at2"/>
<keyword evidence="1" id="KW-0812">Transmembrane</keyword>
<proteinExistence type="predicted"/>
<evidence type="ECO:0000313" key="3">
    <source>
        <dbReference type="Proteomes" id="UP000033684"/>
    </source>
</evidence>
<feature type="transmembrane region" description="Helical" evidence="1">
    <location>
        <begin position="60"/>
        <end position="81"/>
    </location>
</feature>